<dbReference type="Proteomes" id="UP001566132">
    <property type="component" value="Unassembled WGS sequence"/>
</dbReference>
<name>A0ABD1FBG2_HYPHA</name>
<comment type="similarity">
    <text evidence="2">Belongs to the protein kinase superfamily. CAMK Ser/Thr protein kinase family.</text>
</comment>
<dbReference type="Gene3D" id="2.30.30.40">
    <property type="entry name" value="SH3 Domains"/>
    <property type="match status" value="1"/>
</dbReference>
<dbReference type="Pfam" id="PF07679">
    <property type="entry name" value="I-set"/>
    <property type="match status" value="1"/>
</dbReference>
<comment type="caution">
    <text evidence="16">The sequence shown here is derived from an EMBL/GenBank/DDBJ whole genome shotgun (WGS) entry which is preliminary data.</text>
</comment>
<dbReference type="FunFam" id="1.20.900.10:FF:000008">
    <property type="entry name" value="rho guanine nucleotide exchange factor 25"/>
    <property type="match status" value="1"/>
</dbReference>
<feature type="compositionally biased region" description="Polar residues" evidence="10">
    <location>
        <begin position="1760"/>
        <end position="1778"/>
    </location>
</feature>
<dbReference type="Pfam" id="PF00069">
    <property type="entry name" value="Pkinase"/>
    <property type="match status" value="1"/>
</dbReference>
<dbReference type="PROSITE" id="PS00108">
    <property type="entry name" value="PROTEIN_KINASE_ST"/>
    <property type="match status" value="1"/>
</dbReference>
<keyword evidence="9" id="KW-0175">Coiled coil</keyword>
<dbReference type="InterPro" id="IPR001251">
    <property type="entry name" value="CRAL-TRIO_dom"/>
</dbReference>
<evidence type="ECO:0000256" key="4">
    <source>
        <dbReference type="ARBA" id="ARBA00022490"/>
    </source>
</evidence>
<dbReference type="InterPro" id="IPR007110">
    <property type="entry name" value="Ig-like_dom"/>
</dbReference>
<dbReference type="Pfam" id="PF00435">
    <property type="entry name" value="Spectrin"/>
    <property type="match status" value="4"/>
</dbReference>
<keyword evidence="6" id="KW-0344">Guanine-nucleotide releasing factor</keyword>
<evidence type="ECO:0000259" key="15">
    <source>
        <dbReference type="PROSITE" id="PS50835"/>
    </source>
</evidence>
<dbReference type="Pfam" id="PF23323">
    <property type="entry name" value="Spectrin_6"/>
    <property type="match status" value="1"/>
</dbReference>
<dbReference type="Pfam" id="PF13716">
    <property type="entry name" value="CRAL_TRIO_2"/>
    <property type="match status" value="1"/>
</dbReference>
<dbReference type="InterPro" id="IPR000219">
    <property type="entry name" value="DH_dom"/>
</dbReference>
<keyword evidence="4" id="KW-0963">Cytoplasm</keyword>
<evidence type="ECO:0000256" key="8">
    <source>
        <dbReference type="ARBA" id="ARBA00023319"/>
    </source>
</evidence>
<gene>
    <name evidence="16" type="ORF">ABEB36_000493</name>
</gene>
<evidence type="ECO:0000259" key="11">
    <source>
        <dbReference type="PROSITE" id="PS50003"/>
    </source>
</evidence>
<dbReference type="FunFam" id="1.20.58.60:FF:000034">
    <property type="entry name" value="kalirin isoform X2"/>
    <property type="match status" value="1"/>
</dbReference>
<feature type="coiled-coil region" evidence="9">
    <location>
        <begin position="654"/>
        <end position="681"/>
    </location>
</feature>
<evidence type="ECO:0000313" key="16">
    <source>
        <dbReference type="EMBL" id="KAL1516598.1"/>
    </source>
</evidence>
<feature type="domain" description="CRAL-TRIO" evidence="14">
    <location>
        <begin position="9"/>
        <end position="155"/>
    </location>
</feature>
<dbReference type="Gene3D" id="2.30.29.30">
    <property type="entry name" value="Pleckstrin-homology domain (PH domain)/Phosphotyrosine-binding domain (PTB)"/>
    <property type="match status" value="2"/>
</dbReference>
<dbReference type="SUPFAM" id="SSF50044">
    <property type="entry name" value="SH3-domain"/>
    <property type="match status" value="1"/>
</dbReference>
<feature type="region of interest" description="Disordered" evidence="10">
    <location>
        <begin position="474"/>
        <end position="496"/>
    </location>
</feature>
<dbReference type="Gene3D" id="1.20.58.60">
    <property type="match status" value="5"/>
</dbReference>
<dbReference type="SUPFAM" id="SSF48065">
    <property type="entry name" value="DBL homology domain (DH-domain)"/>
    <property type="match status" value="2"/>
</dbReference>
<dbReference type="GO" id="GO:0009653">
    <property type="term" value="P:anatomical structure morphogenesis"/>
    <property type="evidence" value="ECO:0007669"/>
    <property type="project" value="UniProtKB-ARBA"/>
</dbReference>
<evidence type="ECO:0008006" key="18">
    <source>
        <dbReference type="Google" id="ProtNLM"/>
    </source>
</evidence>
<dbReference type="PROSITE" id="PS00741">
    <property type="entry name" value="DH_1"/>
    <property type="match status" value="1"/>
</dbReference>
<feature type="region of interest" description="Disordered" evidence="10">
    <location>
        <begin position="1573"/>
        <end position="1593"/>
    </location>
</feature>
<feature type="region of interest" description="Disordered" evidence="10">
    <location>
        <begin position="1688"/>
        <end position="1835"/>
    </location>
</feature>
<reference evidence="16 17" key="1">
    <citation type="submission" date="2024-05" db="EMBL/GenBank/DDBJ databases">
        <title>Genetic variation in Jamaican populations of the coffee berry borer (Hypothenemus hampei).</title>
        <authorList>
            <person name="Errbii M."/>
            <person name="Myrie A."/>
        </authorList>
    </citation>
    <scope>NUCLEOTIDE SEQUENCE [LARGE SCALE GENOMIC DNA]</scope>
    <source>
        <strain evidence="16">JA-Hopewell-2020-01-JO</strain>
        <tissue evidence="16">Whole body</tissue>
    </source>
</reference>
<protein>
    <recommendedName>
        <fullName evidence="18">Non-specific serine/threonine protein kinase</fullName>
    </recommendedName>
</protein>
<comment type="subcellular location">
    <subcellularLocation>
        <location evidence="1">Cytoplasm</location>
    </subcellularLocation>
</comment>
<feature type="domain" description="Ig-like" evidence="15">
    <location>
        <begin position="2524"/>
        <end position="2618"/>
    </location>
</feature>
<dbReference type="PROSITE" id="PS50835">
    <property type="entry name" value="IG_LIKE"/>
    <property type="match status" value="1"/>
</dbReference>
<dbReference type="InterPro" id="IPR013098">
    <property type="entry name" value="Ig_I-set"/>
</dbReference>
<dbReference type="CDD" id="cd13241">
    <property type="entry name" value="PH2_Kalirin_Trio_p63RhoGEF"/>
    <property type="match status" value="1"/>
</dbReference>
<dbReference type="InterPro" id="IPR000719">
    <property type="entry name" value="Prot_kinase_dom"/>
</dbReference>
<dbReference type="Gene3D" id="3.30.200.20">
    <property type="entry name" value="Phosphorylase Kinase, domain 1"/>
    <property type="match status" value="1"/>
</dbReference>
<proteinExistence type="inferred from homology"/>
<dbReference type="CDD" id="cd13240">
    <property type="entry name" value="PH1_Kalirin_Trio_like"/>
    <property type="match status" value="1"/>
</dbReference>
<feature type="region of interest" description="Disordered" evidence="10">
    <location>
        <begin position="2355"/>
        <end position="2388"/>
    </location>
</feature>
<feature type="region of interest" description="Disordered" evidence="10">
    <location>
        <begin position="234"/>
        <end position="253"/>
    </location>
</feature>
<feature type="domain" description="DH" evidence="12">
    <location>
        <begin position="1256"/>
        <end position="1430"/>
    </location>
</feature>
<dbReference type="PANTHER" id="PTHR22826:SF106">
    <property type="entry name" value="TRIO, ISOFORM A"/>
    <property type="match status" value="1"/>
</dbReference>
<dbReference type="FunFam" id="2.30.29.30:FF:000040">
    <property type="entry name" value="Kalirin RhoGEF kinase b"/>
    <property type="match status" value="1"/>
</dbReference>
<dbReference type="InterPro" id="IPR036179">
    <property type="entry name" value="Ig-like_dom_sf"/>
</dbReference>
<dbReference type="InterPro" id="IPR013783">
    <property type="entry name" value="Ig-like_fold"/>
</dbReference>
<dbReference type="Gene3D" id="3.40.525.10">
    <property type="entry name" value="CRAL-TRIO lipid binding domain"/>
    <property type="match status" value="1"/>
</dbReference>
<organism evidence="16 17">
    <name type="scientific">Hypothenemus hampei</name>
    <name type="common">Coffee berry borer</name>
    <dbReference type="NCBI Taxonomy" id="57062"/>
    <lineage>
        <taxon>Eukaryota</taxon>
        <taxon>Metazoa</taxon>
        <taxon>Ecdysozoa</taxon>
        <taxon>Arthropoda</taxon>
        <taxon>Hexapoda</taxon>
        <taxon>Insecta</taxon>
        <taxon>Pterygota</taxon>
        <taxon>Neoptera</taxon>
        <taxon>Endopterygota</taxon>
        <taxon>Coleoptera</taxon>
        <taxon>Polyphaga</taxon>
        <taxon>Cucujiformia</taxon>
        <taxon>Curculionidae</taxon>
        <taxon>Scolytinae</taxon>
        <taxon>Hypothenemus</taxon>
    </lineage>
</organism>
<feature type="compositionally biased region" description="Polar residues" evidence="10">
    <location>
        <begin position="2252"/>
        <end position="2273"/>
    </location>
</feature>
<evidence type="ECO:0000256" key="5">
    <source>
        <dbReference type="ARBA" id="ARBA00022553"/>
    </source>
</evidence>
<dbReference type="EMBL" id="JBDJPC010000001">
    <property type="protein sequence ID" value="KAL1516598.1"/>
    <property type="molecule type" value="Genomic_DNA"/>
</dbReference>
<dbReference type="InterPro" id="IPR001849">
    <property type="entry name" value="PH_domain"/>
</dbReference>
<dbReference type="GO" id="GO:0005085">
    <property type="term" value="F:guanyl-nucleotide exchange factor activity"/>
    <property type="evidence" value="ECO:0007669"/>
    <property type="project" value="UniProtKB-KW"/>
</dbReference>
<dbReference type="InterPro" id="IPR036865">
    <property type="entry name" value="CRAL-TRIO_dom_sf"/>
</dbReference>
<dbReference type="SUPFAM" id="SSF50729">
    <property type="entry name" value="PH domain-like"/>
    <property type="match status" value="2"/>
</dbReference>
<sequence>MDGQRALELMPLLQERLVVLTGGRDKRGGPVLSFPATPRRERAKPEDYKRLLQYLMSIPNDEARNLGFTVLVDMRGATWSTVKPILKVLHEHFPQGAVHQALIVKPDNFWQKQRTSLGSHKYKFETNMISIEALPKIIDTNQLTADLDGTLSYDHASWLETRLAIEEFSWQAADLLDRLDDLQEDLARNDFADDVSGAKHKIDLHNEMKKKILKAPVEDIDVLGQRLLQNICGPANTQDTDKGGGTTPENLSPDLQDAKNLVLQNLEAVHNAQQHLLQLWHHKKLKLDQCFQLRLFEQDCEKMFDWICHNRDVFLLNYVEIGHTYQLAKQLQEEHQHFTMSSMNVYVNINRILSVASRLIEGGHYAAPHIRSVAGRLDRTWKDFAAGLDERTAVLALSVIFHHKAEQYVENVPTWKNTSENLNLPSEIMLLESSIHQHQNLYESMCQAYTEVHSTSKKLLYQLDHLVQVCNQPGTEKKHGEGSTYENRPGGNPAADYSEGASHVLAVIHQILNHHRALEQKWHAKKIKLHQRLALRLFQEDVKQVLDWLSNHGEVFIRKNTGIGRNLQKARVYQKSHEHFENVAQNTYTNADKLLAAAEELAHTGECDPDEIYSVARELEAHVASFAARVEQRRRRLDLAVLFYTREKELASWADELRQELQQQEESAADSLETVERMLEQTDQHRVQSLEACASTIGQGEALLQELRSIGEMDSTGSVSAVETALDRLSKQRNDLEELWSARKMRLDLALRLRLFERDALEVSSQLEMWSEELQLTELTRDISKAEQFLRLHNESVSQMQNTTFQVLQQGQELVQVFETSGICVMADAQYNAQTRVQVLLEFLHDREVELEDLAEMKRVKLEQCIQLGQFQNDANQVISWIRNGESMLMASFTVPNSLGDAELLKKEHEQFQVAIEKTHTSAVQVKYRADSLINGNHYDPQSIREISEEVTKRWQQLVTCAEERHKLVTASLNFYKTAEQVCSVLDSLEKEYRRDDDWCSNTTSTSTGQSMDKATAISQLINKHQEQKEAFLKACTLARRTAETFLKYTTRSLQFYNLTNAHGNTHESRVKGILEKLLSQENKVLEHWTQRKKRLDQCQQFVLFERSAKQAIEWIHDTGECYLTTHATNLGNNIEETESLLREHNEFKGTAKETRERVKLLIQLADSLVEKGHAHASAIKQWVAAVDTRYKDFSSRMEQYRQQLEETLGIQEEEEQQQCSKELSIDRNSDPGLEAKFKEAATKEFHEEKRRSARRKEFIMAELLQTERTYVKDLETCIKCFLYETRNANGVPPILQGREDIIFGNMEDIYNFHNSIFLRELEKYETMPEDVGHCFVTWATKFDMYVNYCKNKPESNSLLVQHGGNYYEELQKKHKVEHPIAAYLIKPVQRITKYQLLLKDLQSCCNEGQGEIKDGLEVMLNVPKKANDAMHLSLLEGCDISSDKLGEVVLQDAFQVWDPKQLIRKGRDRHIFLFELYLLFTKEVKDSSGKVKYIYKNKLMTSELGVTEHMEGDECKFAVWTGRAPISDYKIVLRASSLETKQLWVKKLREVIQETYFSGALPLMTLPKSPAKLKTHSQRSSRDLEECNSLDESVENLDRNSLTSFGSGNTTDSDKAGVLEMTWVMSDFQATNSQELTVSKGQQVEVVEVCSSRPEYCLVRMPTRGSEGHQQEPVPEGLVPLAVLKQPPQQSRGSPSRRLPPQSGGISGTEHDIPESTTQTDNATTVNTSSPVNKRRGFSGRKWLPPPLRKLSQGKVDKQQQGTTLDPTSRPSPLKSTGSEKRIRVPATDMGNNKSSVSEGEEEDDRTLGATPLKGAKSLGAEIINGGGGNEEVDDECELPPPMKPIQEPILVPQQTLSPPLGVPDIDENPCKRVSSLTIKSLEGATSADLAEIEQIVKERMEQHSENKERHVALRSTRSSEALSEFHVDTQLEQHHHRDLSAQGSSSNEAASLAFSGDESDKVEMDPQKIDTFLKKRQYVLKELVDTEEAYVRDLSLIVEGYIATMRNKDGSIPMPEDLREGKDKMVFGNIEAIYDWHKNHFLKSLKTAIENPEELAKLFKRYERKLQMYVIYCKNKPISEYIVAEHLDTYFEELRVKLGHKLQLCDLLIKPVQRIMKYQLMLKDILKYTERAGIRHEIEPLRAAYKIMVVVPKNANDMMDVGRLQGFESGKITAQGKLLLHGPLVVSDLPGQNPPIIGKTKELQVFLFEQSVIFSDIVGKKTQFTSPQYIYKAHIQVNKMALDDSREDGSSFTVTSVEPKNNAESPKNTRTGFVCSASSEELRAQWLKTLRDILERQRDFLKAIQSPIAYQKEKTKESVDYWSWESTRTTTSVDLERDHSTRPLRKPAHYIHKANTIGIPSERDLNSVSGETSSSKNNNNNQKTGKKNFFEGLKSLRHKHKSDPIVLETGSKLGNTERGTDPQRRWSEAQHSFENHILAPGSQAMVIGEHVGVAVGEAITIVKFDENQGYLVLVNETKQKLWLPATIISGCGKKLWNFRPKRPAGSLDTAKDTSQLSSQGPPEFRDTLKDLTLPTGSTIILKCRLRNCGPNCKPSWKKIGPQLVMLRKGRFRLDGAKDEAVAWLTLENAKMTDSGTYTFTVTNDQGLSATCVCTVTIFDGKISSLAKPQIQLLTSNSVVLQFDQSGQFCVEYCKWGTTEWIPAKHQAVTGSDNSIIVDDLVAGETYSFRLVSLQHNTTSLPTVVTVPIADTLLWQQEQLQRRYIELEDIGRGRFSIVRLAKDRGKFKALILTYLYGNSTIGTNVEVALKQVTRKKQPHHVTQAEYALLATIEHPNIIRSLALFDNAPHPGTDTIVLELVKGPLLFTYLSGERSEYSEQDVRMYAKQLISALNWLHAKDLMHLDVKPENVMVDLTLSSPILKLIDFGDAINTSKSIILPPACLEFASPELVLGQPVGKHTDFWAVGVFFYVLLSGVSPFLDDSLEETTANILKCDYCFPEEYFSNISEWAKDFIANLLVLATGKRMDMNVALTSPWITADDELLSATIPSCRLLTFMQRRHPPVCSIPSTPTTPIYNKEHIF</sequence>
<dbReference type="InterPro" id="IPR011009">
    <property type="entry name" value="Kinase-like_dom_sf"/>
</dbReference>
<dbReference type="InterPro" id="IPR003599">
    <property type="entry name" value="Ig_sub"/>
</dbReference>
<dbReference type="FunFam" id="1.20.58.60:FF:000023">
    <property type="entry name" value="Kalirin RhoGEF kinase b"/>
    <property type="match status" value="1"/>
</dbReference>
<feature type="domain" description="PH" evidence="11">
    <location>
        <begin position="1442"/>
        <end position="1554"/>
    </location>
</feature>
<dbReference type="InterPro" id="IPR036028">
    <property type="entry name" value="SH3-like_dom_sf"/>
</dbReference>
<dbReference type="InterPro" id="IPR058918">
    <property type="entry name" value="KALRN/TRIO-like_spectrin"/>
</dbReference>
<dbReference type="Pfam" id="PF00621">
    <property type="entry name" value="RhoGEF"/>
    <property type="match status" value="2"/>
</dbReference>
<dbReference type="CDD" id="cd00170">
    <property type="entry name" value="SEC14"/>
    <property type="match status" value="1"/>
</dbReference>
<evidence type="ECO:0000256" key="3">
    <source>
        <dbReference type="ARBA" id="ARBA00022443"/>
    </source>
</evidence>
<dbReference type="Gene3D" id="1.10.510.10">
    <property type="entry name" value="Transferase(Phosphotransferase) domain 1"/>
    <property type="match status" value="1"/>
</dbReference>
<keyword evidence="7" id="KW-0677">Repeat</keyword>
<dbReference type="SMART" id="SM00409">
    <property type="entry name" value="IG"/>
    <property type="match status" value="1"/>
</dbReference>
<dbReference type="SMART" id="SM00220">
    <property type="entry name" value="S_TKc"/>
    <property type="match status" value="1"/>
</dbReference>
<evidence type="ECO:0000256" key="9">
    <source>
        <dbReference type="SAM" id="Coils"/>
    </source>
</evidence>
<dbReference type="SMART" id="SM00325">
    <property type="entry name" value="RhoGEF"/>
    <property type="match status" value="2"/>
</dbReference>
<feature type="region of interest" description="Disordered" evidence="10">
    <location>
        <begin position="2250"/>
        <end position="2273"/>
    </location>
</feature>
<keyword evidence="5" id="KW-0597">Phosphoprotein</keyword>
<feature type="domain" description="DH" evidence="12">
    <location>
        <begin position="1977"/>
        <end position="2160"/>
    </location>
</feature>
<dbReference type="SMART" id="SM00233">
    <property type="entry name" value="PH"/>
    <property type="match status" value="2"/>
</dbReference>
<evidence type="ECO:0000256" key="1">
    <source>
        <dbReference type="ARBA" id="ARBA00004496"/>
    </source>
</evidence>
<dbReference type="CDD" id="cd00176">
    <property type="entry name" value="SPEC"/>
    <property type="match status" value="5"/>
</dbReference>
<dbReference type="SUPFAM" id="SSF56112">
    <property type="entry name" value="Protein kinase-like (PK-like)"/>
    <property type="match status" value="1"/>
</dbReference>
<dbReference type="PROSITE" id="PS50003">
    <property type="entry name" value="PH_DOMAIN"/>
    <property type="match status" value="1"/>
</dbReference>
<dbReference type="Gene3D" id="1.20.900.10">
    <property type="entry name" value="Dbl homology (DH) domain"/>
    <property type="match status" value="2"/>
</dbReference>
<dbReference type="InterPro" id="IPR002017">
    <property type="entry name" value="Spectrin_repeat"/>
</dbReference>
<dbReference type="InterPro" id="IPR003961">
    <property type="entry name" value="FN3_dom"/>
</dbReference>
<dbReference type="PROSITE" id="PS50011">
    <property type="entry name" value="PROTEIN_KINASE_DOM"/>
    <property type="match status" value="1"/>
</dbReference>
<dbReference type="InterPro" id="IPR011993">
    <property type="entry name" value="PH-like_dom_sf"/>
</dbReference>
<dbReference type="GO" id="GO:0030154">
    <property type="term" value="P:cell differentiation"/>
    <property type="evidence" value="ECO:0007669"/>
    <property type="project" value="UniProtKB-ARBA"/>
</dbReference>
<accession>A0ABD1FBG2</accession>
<dbReference type="PROSITE" id="PS50010">
    <property type="entry name" value="DH_2"/>
    <property type="match status" value="2"/>
</dbReference>
<dbReference type="SMART" id="SM00150">
    <property type="entry name" value="SPEC"/>
    <property type="match status" value="6"/>
</dbReference>
<evidence type="ECO:0000313" key="17">
    <source>
        <dbReference type="Proteomes" id="UP001566132"/>
    </source>
</evidence>
<dbReference type="InterPro" id="IPR001331">
    <property type="entry name" value="GDS_CDC24_CS"/>
</dbReference>
<feature type="compositionally biased region" description="Low complexity" evidence="10">
    <location>
        <begin position="2371"/>
        <end position="2385"/>
    </location>
</feature>
<dbReference type="InterPro" id="IPR035899">
    <property type="entry name" value="DBL_dom_sf"/>
</dbReference>
<dbReference type="InterPro" id="IPR036116">
    <property type="entry name" value="FN3_sf"/>
</dbReference>
<dbReference type="InterPro" id="IPR051336">
    <property type="entry name" value="RhoGEF_Guanine_NuclExch_SF"/>
</dbReference>
<dbReference type="Gene3D" id="2.60.40.10">
    <property type="entry name" value="Immunoglobulins"/>
    <property type="match status" value="2"/>
</dbReference>
<feature type="region of interest" description="Disordered" evidence="10">
    <location>
        <begin position="1935"/>
        <end position="1964"/>
    </location>
</feature>
<evidence type="ECO:0000256" key="10">
    <source>
        <dbReference type="SAM" id="MobiDB-lite"/>
    </source>
</evidence>
<dbReference type="CDD" id="cd00160">
    <property type="entry name" value="RhoGEF"/>
    <property type="match status" value="2"/>
</dbReference>
<feature type="compositionally biased region" description="Low complexity" evidence="10">
    <location>
        <begin position="1718"/>
        <end position="1729"/>
    </location>
</feature>
<evidence type="ECO:0000259" key="12">
    <source>
        <dbReference type="PROSITE" id="PS50010"/>
    </source>
</evidence>
<dbReference type="PROSITE" id="PS50191">
    <property type="entry name" value="CRAL_TRIO"/>
    <property type="match status" value="1"/>
</dbReference>
<dbReference type="InterPro" id="IPR047054">
    <property type="entry name" value="Kalirin_TRIO_PH_1"/>
</dbReference>
<dbReference type="InterPro" id="IPR055251">
    <property type="entry name" value="SOS1_NGEF_PH"/>
</dbReference>
<dbReference type="InterPro" id="IPR008271">
    <property type="entry name" value="Ser/Thr_kinase_AS"/>
</dbReference>
<dbReference type="SUPFAM" id="SSF49265">
    <property type="entry name" value="Fibronectin type III"/>
    <property type="match status" value="1"/>
</dbReference>
<dbReference type="SUPFAM" id="SSF46966">
    <property type="entry name" value="Spectrin repeat"/>
    <property type="match status" value="6"/>
</dbReference>
<feature type="domain" description="Protein kinase" evidence="13">
    <location>
        <begin position="2725"/>
        <end position="2998"/>
    </location>
</feature>
<evidence type="ECO:0000259" key="14">
    <source>
        <dbReference type="PROSITE" id="PS50191"/>
    </source>
</evidence>
<keyword evidence="17" id="KW-1185">Reference proteome</keyword>
<evidence type="ECO:0000256" key="2">
    <source>
        <dbReference type="ARBA" id="ARBA00006692"/>
    </source>
</evidence>
<dbReference type="Pfam" id="PF22697">
    <property type="entry name" value="SOS1_NGEF_PH"/>
    <property type="match status" value="2"/>
</dbReference>
<dbReference type="FunFam" id="1.20.900.10:FF:000001">
    <property type="entry name" value="Guanine nucleotide exchange factor DBS"/>
    <property type="match status" value="1"/>
</dbReference>
<dbReference type="SUPFAM" id="SSF48726">
    <property type="entry name" value="Immunoglobulin"/>
    <property type="match status" value="1"/>
</dbReference>
<evidence type="ECO:0000256" key="6">
    <source>
        <dbReference type="ARBA" id="ARBA00022658"/>
    </source>
</evidence>
<dbReference type="GO" id="GO:0005737">
    <property type="term" value="C:cytoplasm"/>
    <property type="evidence" value="ECO:0007669"/>
    <property type="project" value="UniProtKB-SubCell"/>
</dbReference>
<dbReference type="InterPro" id="IPR018159">
    <property type="entry name" value="Spectrin/alpha-actinin"/>
</dbReference>
<evidence type="ECO:0000259" key="13">
    <source>
        <dbReference type="PROSITE" id="PS50011"/>
    </source>
</evidence>
<evidence type="ECO:0000256" key="7">
    <source>
        <dbReference type="ARBA" id="ARBA00022737"/>
    </source>
</evidence>
<dbReference type="SMART" id="SM00516">
    <property type="entry name" value="SEC14"/>
    <property type="match status" value="1"/>
</dbReference>
<keyword evidence="3" id="KW-0728">SH3 domain</keyword>
<dbReference type="CDD" id="cd00063">
    <property type="entry name" value="FN3"/>
    <property type="match status" value="1"/>
</dbReference>
<keyword evidence="8" id="KW-0393">Immunoglobulin domain</keyword>
<dbReference type="PANTHER" id="PTHR22826">
    <property type="entry name" value="RHO GUANINE EXCHANGE FACTOR-RELATED"/>
    <property type="match status" value="1"/>
</dbReference>
<feature type="region of interest" description="Disordered" evidence="10">
    <location>
        <begin position="2505"/>
        <end position="2524"/>
    </location>
</feature>